<protein>
    <submittedName>
        <fullName evidence="10">Allergen Api m 6-like</fullName>
    </submittedName>
</protein>
<evidence type="ECO:0000256" key="6">
    <source>
        <dbReference type="ARBA" id="ARBA00023157"/>
    </source>
</evidence>
<dbReference type="CDD" id="cd19941">
    <property type="entry name" value="TIL"/>
    <property type="match status" value="1"/>
</dbReference>
<feature type="signal peptide" evidence="7">
    <location>
        <begin position="1"/>
        <end position="22"/>
    </location>
</feature>
<dbReference type="AlphaFoldDB" id="A0AAJ7J0B8"/>
<dbReference type="InterPro" id="IPR002919">
    <property type="entry name" value="TIL_dom"/>
</dbReference>
<keyword evidence="4" id="KW-0646">Protease inhibitor</keyword>
<proteinExistence type="inferred from homology"/>
<evidence type="ECO:0000256" key="3">
    <source>
        <dbReference type="ARBA" id="ARBA00022525"/>
    </source>
</evidence>
<name>A0AAJ7J0B8_9HYME</name>
<dbReference type="Proteomes" id="UP000694925">
    <property type="component" value="Unplaced"/>
</dbReference>
<keyword evidence="6" id="KW-1015">Disulfide bond</keyword>
<dbReference type="InterPro" id="IPR036084">
    <property type="entry name" value="Ser_inhib-like_sf"/>
</dbReference>
<dbReference type="PANTHER" id="PTHR23259:SF70">
    <property type="entry name" value="ACCESSORY GLAND PROTEIN ACP62F-RELATED"/>
    <property type="match status" value="1"/>
</dbReference>
<evidence type="ECO:0000256" key="2">
    <source>
        <dbReference type="ARBA" id="ARBA00007611"/>
    </source>
</evidence>
<organism evidence="9 10">
    <name type="scientific">Ceratina calcarata</name>
    <dbReference type="NCBI Taxonomy" id="156304"/>
    <lineage>
        <taxon>Eukaryota</taxon>
        <taxon>Metazoa</taxon>
        <taxon>Ecdysozoa</taxon>
        <taxon>Arthropoda</taxon>
        <taxon>Hexapoda</taxon>
        <taxon>Insecta</taxon>
        <taxon>Pterygota</taxon>
        <taxon>Neoptera</taxon>
        <taxon>Endopterygota</taxon>
        <taxon>Hymenoptera</taxon>
        <taxon>Apocrita</taxon>
        <taxon>Aculeata</taxon>
        <taxon>Apoidea</taxon>
        <taxon>Anthophila</taxon>
        <taxon>Apidae</taxon>
        <taxon>Ceratina</taxon>
        <taxon>Zadontomerus</taxon>
    </lineage>
</organism>
<dbReference type="GO" id="GO:0004867">
    <property type="term" value="F:serine-type endopeptidase inhibitor activity"/>
    <property type="evidence" value="ECO:0007669"/>
    <property type="project" value="UniProtKB-KW"/>
</dbReference>
<dbReference type="KEGG" id="ccal:108625806"/>
<evidence type="ECO:0000256" key="4">
    <source>
        <dbReference type="ARBA" id="ARBA00022690"/>
    </source>
</evidence>
<comment type="similarity">
    <text evidence="2">Belongs to the serine protease inhibitor-like (TIL domain-containing) family.</text>
</comment>
<evidence type="ECO:0000259" key="8">
    <source>
        <dbReference type="Pfam" id="PF01826"/>
    </source>
</evidence>
<keyword evidence="7" id="KW-0732">Signal</keyword>
<dbReference type="InterPro" id="IPR051368">
    <property type="entry name" value="SerProtInhib-TIL_Domain"/>
</dbReference>
<evidence type="ECO:0000313" key="9">
    <source>
        <dbReference type="Proteomes" id="UP000694925"/>
    </source>
</evidence>
<evidence type="ECO:0000256" key="5">
    <source>
        <dbReference type="ARBA" id="ARBA00022900"/>
    </source>
</evidence>
<dbReference type="PANTHER" id="PTHR23259">
    <property type="entry name" value="RIDDLE"/>
    <property type="match status" value="1"/>
</dbReference>
<dbReference type="Gene3D" id="2.10.25.10">
    <property type="entry name" value="Laminin"/>
    <property type="match status" value="1"/>
</dbReference>
<dbReference type="SUPFAM" id="SSF57567">
    <property type="entry name" value="Serine protease inhibitors"/>
    <property type="match status" value="1"/>
</dbReference>
<feature type="domain" description="TIL" evidence="8">
    <location>
        <begin position="28"/>
        <end position="84"/>
    </location>
</feature>
<gene>
    <name evidence="10" type="primary">LOC108625806</name>
</gene>
<evidence type="ECO:0000256" key="7">
    <source>
        <dbReference type="SAM" id="SignalP"/>
    </source>
</evidence>
<keyword evidence="9" id="KW-1185">Reference proteome</keyword>
<dbReference type="Pfam" id="PF01826">
    <property type="entry name" value="TIL"/>
    <property type="match status" value="1"/>
</dbReference>
<accession>A0AAJ7J0B8</accession>
<comment type="subcellular location">
    <subcellularLocation>
        <location evidence="1">Secreted</location>
    </subcellularLocation>
</comment>
<keyword evidence="5" id="KW-0722">Serine protease inhibitor</keyword>
<keyword evidence="3" id="KW-0964">Secreted</keyword>
<dbReference type="RefSeq" id="XP_017881583.1">
    <property type="nucleotide sequence ID" value="XM_018026094.2"/>
</dbReference>
<sequence length="84" mass="9198">MSRFVVLALAIVVAVFICQTAAQDQQKCPVNEIWSRCARSCEGTCARPIECLPNCLEGSPGGCRCQSGYVRNLKNDQCVLQQDC</sequence>
<reference evidence="10" key="1">
    <citation type="submission" date="2025-08" db="UniProtKB">
        <authorList>
            <consortium name="RefSeq"/>
        </authorList>
    </citation>
    <scope>IDENTIFICATION</scope>
    <source>
        <tissue evidence="10">Whole body</tissue>
    </source>
</reference>
<dbReference type="GO" id="GO:0005576">
    <property type="term" value="C:extracellular region"/>
    <property type="evidence" value="ECO:0007669"/>
    <property type="project" value="UniProtKB-SubCell"/>
</dbReference>
<evidence type="ECO:0000256" key="1">
    <source>
        <dbReference type="ARBA" id="ARBA00004613"/>
    </source>
</evidence>
<dbReference type="GeneID" id="108625806"/>
<feature type="chain" id="PRO_5042480007" evidence="7">
    <location>
        <begin position="23"/>
        <end position="84"/>
    </location>
</feature>
<evidence type="ECO:0000313" key="10">
    <source>
        <dbReference type="RefSeq" id="XP_017881583.1"/>
    </source>
</evidence>